<gene>
    <name evidence="1" type="ORF">AVDCRST_MAG10-939</name>
</gene>
<organism evidence="1">
    <name type="scientific">uncultured Acidimicrobiales bacterium</name>
    <dbReference type="NCBI Taxonomy" id="310071"/>
    <lineage>
        <taxon>Bacteria</taxon>
        <taxon>Bacillati</taxon>
        <taxon>Actinomycetota</taxon>
        <taxon>Acidimicrobiia</taxon>
        <taxon>Acidimicrobiales</taxon>
        <taxon>environmental samples</taxon>
    </lineage>
</organism>
<reference evidence="1" key="1">
    <citation type="submission" date="2020-02" db="EMBL/GenBank/DDBJ databases">
        <authorList>
            <person name="Meier V. D."/>
        </authorList>
    </citation>
    <scope>NUCLEOTIDE SEQUENCE</scope>
    <source>
        <strain evidence="1">AVDCRST_MAG10</strain>
    </source>
</reference>
<sequence length="65" mass="7264">MRAKRRGLGADILGRSFWDTLAMTEPSIRYRGAARFLTAPSPESISTRVASKLILLTIRRRFGIG</sequence>
<proteinExistence type="predicted"/>
<name>A0A6J4HNE5_9ACTN</name>
<dbReference type="EMBL" id="CADCTB010000061">
    <property type="protein sequence ID" value="CAA9226398.1"/>
    <property type="molecule type" value="Genomic_DNA"/>
</dbReference>
<accession>A0A6J4HNE5</accession>
<dbReference type="AlphaFoldDB" id="A0A6J4HNE5"/>
<evidence type="ECO:0000313" key="1">
    <source>
        <dbReference type="EMBL" id="CAA9226398.1"/>
    </source>
</evidence>
<protein>
    <submittedName>
        <fullName evidence="1">Uncharacterized protein</fullName>
    </submittedName>
</protein>